<evidence type="ECO:0000256" key="3">
    <source>
        <dbReference type="ARBA" id="ARBA00022946"/>
    </source>
</evidence>
<proteinExistence type="inferred from homology"/>
<dbReference type="PANTHER" id="PTHR28163:SF1">
    <property type="entry name" value="PROTEIN PET117 HOMOLOG, MITOCHONDRIAL"/>
    <property type="match status" value="1"/>
</dbReference>
<evidence type="ECO:0000313" key="6">
    <source>
        <dbReference type="EMBL" id="CAH0556102.1"/>
    </source>
</evidence>
<keyword evidence="5" id="KW-0472">Membrane</keyword>
<keyword evidence="5" id="KW-0812">Transmembrane</keyword>
<evidence type="ECO:0000256" key="4">
    <source>
        <dbReference type="ARBA" id="ARBA00023128"/>
    </source>
</evidence>
<comment type="subcellular location">
    <subcellularLocation>
        <location evidence="1">Mitochondrion</location>
    </subcellularLocation>
</comment>
<keyword evidence="4" id="KW-0496">Mitochondrion</keyword>
<evidence type="ECO:0000313" key="7">
    <source>
        <dbReference type="Proteomes" id="UP001154078"/>
    </source>
</evidence>
<keyword evidence="5" id="KW-1133">Transmembrane helix</keyword>
<evidence type="ECO:0000256" key="5">
    <source>
        <dbReference type="SAM" id="Phobius"/>
    </source>
</evidence>
<dbReference type="Proteomes" id="UP001154078">
    <property type="component" value="Chromosome 4"/>
</dbReference>
<accession>A0A9P0B6D5</accession>
<keyword evidence="3" id="KW-0809">Transit peptide</keyword>
<feature type="transmembrane region" description="Helical" evidence="5">
    <location>
        <begin position="6"/>
        <end position="25"/>
    </location>
</feature>
<evidence type="ECO:0008006" key="8">
    <source>
        <dbReference type="Google" id="ProtNLM"/>
    </source>
</evidence>
<dbReference type="InterPro" id="IPR031568">
    <property type="entry name" value="Pet117"/>
</dbReference>
<dbReference type="GO" id="GO:0005739">
    <property type="term" value="C:mitochondrion"/>
    <property type="evidence" value="ECO:0007669"/>
    <property type="project" value="UniProtKB-SubCell"/>
</dbReference>
<organism evidence="6 7">
    <name type="scientific">Brassicogethes aeneus</name>
    <name type="common">Rape pollen beetle</name>
    <name type="synonym">Meligethes aeneus</name>
    <dbReference type="NCBI Taxonomy" id="1431903"/>
    <lineage>
        <taxon>Eukaryota</taxon>
        <taxon>Metazoa</taxon>
        <taxon>Ecdysozoa</taxon>
        <taxon>Arthropoda</taxon>
        <taxon>Hexapoda</taxon>
        <taxon>Insecta</taxon>
        <taxon>Pterygota</taxon>
        <taxon>Neoptera</taxon>
        <taxon>Endopterygota</taxon>
        <taxon>Coleoptera</taxon>
        <taxon>Polyphaga</taxon>
        <taxon>Cucujiformia</taxon>
        <taxon>Nitidulidae</taxon>
        <taxon>Meligethinae</taxon>
        <taxon>Brassicogethes</taxon>
    </lineage>
</organism>
<reference evidence="6" key="1">
    <citation type="submission" date="2021-12" db="EMBL/GenBank/DDBJ databases">
        <authorList>
            <person name="King R."/>
        </authorList>
    </citation>
    <scope>NUCLEOTIDE SEQUENCE</scope>
</reference>
<dbReference type="AlphaFoldDB" id="A0A9P0B6D5"/>
<gene>
    <name evidence="6" type="ORF">MELIAE_LOCUS7293</name>
</gene>
<comment type="similarity">
    <text evidence="2">Belongs to the PET117 family.</text>
</comment>
<dbReference type="GO" id="GO:0033617">
    <property type="term" value="P:mitochondrial respiratory chain complex IV assembly"/>
    <property type="evidence" value="ECO:0007669"/>
    <property type="project" value="TreeGrafter"/>
</dbReference>
<dbReference type="EMBL" id="OV121135">
    <property type="protein sequence ID" value="CAH0556102.1"/>
    <property type="molecule type" value="Genomic_DNA"/>
</dbReference>
<evidence type="ECO:0000256" key="1">
    <source>
        <dbReference type="ARBA" id="ARBA00004173"/>
    </source>
</evidence>
<evidence type="ECO:0000256" key="2">
    <source>
        <dbReference type="ARBA" id="ARBA00008197"/>
    </source>
</evidence>
<dbReference type="Pfam" id="PF15786">
    <property type="entry name" value="PET117"/>
    <property type="match status" value="1"/>
</dbReference>
<protein>
    <recommendedName>
        <fullName evidence="8">Protein PET117 homolog, mitochondrial</fullName>
    </recommendedName>
</protein>
<dbReference type="PANTHER" id="PTHR28163">
    <property type="entry name" value="PROTEIN PET117 HOMOLOG, MITOCHONDRIAL"/>
    <property type="match status" value="1"/>
</dbReference>
<keyword evidence="7" id="KW-1185">Reference proteome</keyword>
<dbReference type="OrthoDB" id="76305at2759"/>
<sequence length="76" mass="8924">MSTLAKSVLFGACTFSLGIIGYVHYRQYYDRQQMHEGVIKDVERRQKRKAENVYNLQKQIELTKEIRNKQDSGNVT</sequence>
<name>A0A9P0B6D5_BRAAE</name>